<dbReference type="AlphaFoldDB" id="A0A177YEC7"/>
<gene>
    <name evidence="1" type="ORF">A3K89_22275</name>
</gene>
<accession>A0A177YEC7</accession>
<reference evidence="1 2" key="1">
    <citation type="submission" date="2016-03" db="EMBL/GenBank/DDBJ databases">
        <title>Genome sequence of Rhodococcus kyotonensis KB10.</title>
        <authorList>
            <person name="Jeong H."/>
            <person name="Hong C.E."/>
            <person name="Jo S.H."/>
            <person name="Park J.M."/>
        </authorList>
    </citation>
    <scope>NUCLEOTIDE SEQUENCE [LARGE SCALE GENOMIC DNA]</scope>
    <source>
        <strain evidence="1 2">KB10</strain>
    </source>
</reference>
<comment type="caution">
    <text evidence="1">The sequence shown here is derived from an EMBL/GenBank/DDBJ whole genome shotgun (WGS) entry which is preliminary data.</text>
</comment>
<protein>
    <submittedName>
        <fullName evidence="1">Uncharacterized protein</fullName>
    </submittedName>
</protein>
<organism evidence="1 2">
    <name type="scientific">Rhodococcoides kyotonense</name>
    <dbReference type="NCBI Taxonomy" id="398843"/>
    <lineage>
        <taxon>Bacteria</taxon>
        <taxon>Bacillati</taxon>
        <taxon>Actinomycetota</taxon>
        <taxon>Actinomycetes</taxon>
        <taxon>Mycobacteriales</taxon>
        <taxon>Nocardiaceae</taxon>
        <taxon>Rhodococcoides</taxon>
    </lineage>
</organism>
<evidence type="ECO:0000313" key="1">
    <source>
        <dbReference type="EMBL" id="OAK53845.1"/>
    </source>
</evidence>
<dbReference type="Proteomes" id="UP000077519">
    <property type="component" value="Unassembled WGS sequence"/>
</dbReference>
<keyword evidence="2" id="KW-1185">Reference proteome</keyword>
<proteinExistence type="predicted"/>
<name>A0A177YEC7_9NOCA</name>
<evidence type="ECO:0000313" key="2">
    <source>
        <dbReference type="Proteomes" id="UP000077519"/>
    </source>
</evidence>
<sequence length="74" mass="8313">MSGQLRLIRTRKDLAMYPDRLTAIASEAFNRGATAATHNLGALHAAIHHADFHTAPARLPDEIWQHHLDRHRTA</sequence>
<dbReference type="EMBL" id="LVHI01000015">
    <property type="protein sequence ID" value="OAK53845.1"/>
    <property type="molecule type" value="Genomic_DNA"/>
</dbReference>